<evidence type="ECO:0008006" key="4">
    <source>
        <dbReference type="Google" id="ProtNLM"/>
    </source>
</evidence>
<keyword evidence="3" id="KW-1185">Reference proteome</keyword>
<keyword evidence="1" id="KW-0812">Transmembrane</keyword>
<keyword evidence="1" id="KW-1133">Transmembrane helix</keyword>
<accession>A0ABW6KAT5</accession>
<evidence type="ECO:0000313" key="3">
    <source>
        <dbReference type="Proteomes" id="UP001601059"/>
    </source>
</evidence>
<keyword evidence="1" id="KW-0472">Membrane</keyword>
<comment type="caution">
    <text evidence="2">The sequence shown here is derived from an EMBL/GenBank/DDBJ whole genome shotgun (WGS) entry which is preliminary data.</text>
</comment>
<gene>
    <name evidence="2" type="ORF">ACFYKX_12085</name>
</gene>
<feature type="transmembrane region" description="Helical" evidence="1">
    <location>
        <begin position="89"/>
        <end position="111"/>
    </location>
</feature>
<dbReference type="Proteomes" id="UP001601059">
    <property type="component" value="Unassembled WGS sequence"/>
</dbReference>
<evidence type="ECO:0000256" key="1">
    <source>
        <dbReference type="SAM" id="Phobius"/>
    </source>
</evidence>
<reference evidence="2 3" key="1">
    <citation type="submission" date="2024-08" db="EMBL/GenBank/DDBJ databases">
        <title>Two novel Cytobacillus novel species.</title>
        <authorList>
            <person name="Liu G."/>
        </authorList>
    </citation>
    <scope>NUCLEOTIDE SEQUENCE [LARGE SCALE GENOMIC DNA]</scope>
    <source>
        <strain evidence="2 3">FJAT-54145</strain>
    </source>
</reference>
<proteinExistence type="predicted"/>
<dbReference type="EMBL" id="JBIACK010000005">
    <property type="protein sequence ID" value="MFE8701335.1"/>
    <property type="molecule type" value="Genomic_DNA"/>
</dbReference>
<organism evidence="2 3">
    <name type="scientific">Cytobacillus spartinae</name>
    <dbReference type="NCBI Taxonomy" id="3299023"/>
    <lineage>
        <taxon>Bacteria</taxon>
        <taxon>Bacillati</taxon>
        <taxon>Bacillota</taxon>
        <taxon>Bacilli</taxon>
        <taxon>Bacillales</taxon>
        <taxon>Bacillaceae</taxon>
        <taxon>Cytobacillus</taxon>
    </lineage>
</organism>
<name>A0ABW6KAT5_9BACI</name>
<dbReference type="RefSeq" id="WP_389361271.1">
    <property type="nucleotide sequence ID" value="NZ_JBIACK010000005.1"/>
</dbReference>
<evidence type="ECO:0000313" key="2">
    <source>
        <dbReference type="EMBL" id="MFE8701335.1"/>
    </source>
</evidence>
<sequence>MTHYSFEQWKKYASDEIDEKSRERYEKHLYSCDLCVEVYFQVVSELENELPALSNEDSFTDIIMEKIEESKSATRIHAGKKVPFYQRAIFHYTLAAAMTLLLTTTGVFQSISTYVENVQSPIAQEKKSSVTEGIVDRTFAWMDSIEKRNREENR</sequence>
<protein>
    <recommendedName>
        <fullName evidence="4">Group-specific protein</fullName>
    </recommendedName>
</protein>